<feature type="domain" description="SpaA-like prealbumin fold" evidence="2">
    <location>
        <begin position="1405"/>
        <end position="1502"/>
    </location>
</feature>
<keyword evidence="1" id="KW-1133">Transmembrane helix</keyword>
<evidence type="ECO:0000313" key="3">
    <source>
        <dbReference type="EMBL" id="SKA14590.1"/>
    </source>
</evidence>
<protein>
    <recommendedName>
        <fullName evidence="2">SpaA-like prealbumin fold domain-containing protein</fullName>
    </recommendedName>
</protein>
<keyword evidence="1" id="KW-0812">Transmembrane</keyword>
<dbReference type="Gene3D" id="2.60.40.10">
    <property type="entry name" value="Immunoglobulins"/>
    <property type="match status" value="2"/>
</dbReference>
<reference evidence="3 4" key="1">
    <citation type="submission" date="2017-02" db="EMBL/GenBank/DDBJ databases">
        <authorList>
            <person name="Peterson S.W."/>
        </authorList>
    </citation>
    <scope>NUCLEOTIDE SEQUENCE [LARGE SCALE GENOMIC DNA]</scope>
    <source>
        <strain evidence="3 4">ATCC BAA-1030</strain>
    </source>
</reference>
<dbReference type="OrthoDB" id="2194922at2"/>
<dbReference type="Proteomes" id="UP000190328">
    <property type="component" value="Unassembled WGS sequence"/>
</dbReference>
<accession>A0A1T4REY3</accession>
<dbReference type="InterPro" id="IPR041033">
    <property type="entry name" value="SpaA_PFL_dom_1"/>
</dbReference>
<name>A0A1T4REY3_9ENTE</name>
<dbReference type="STRING" id="263852.SAMN02745116_02577"/>
<gene>
    <name evidence="3" type="ORF">SAMN02745116_02577</name>
</gene>
<keyword evidence="1" id="KW-0472">Membrane</keyword>
<dbReference type="EMBL" id="FUXI01000047">
    <property type="protein sequence ID" value="SKA14590.1"/>
    <property type="molecule type" value="Genomic_DNA"/>
</dbReference>
<evidence type="ECO:0000256" key="1">
    <source>
        <dbReference type="SAM" id="Phobius"/>
    </source>
</evidence>
<proteinExistence type="predicted"/>
<feature type="transmembrane region" description="Helical" evidence="1">
    <location>
        <begin position="1517"/>
        <end position="1538"/>
    </location>
</feature>
<evidence type="ECO:0000313" key="4">
    <source>
        <dbReference type="Proteomes" id="UP000190328"/>
    </source>
</evidence>
<dbReference type="Pfam" id="PF17802">
    <property type="entry name" value="SpaA"/>
    <property type="match status" value="1"/>
</dbReference>
<dbReference type="InterPro" id="IPR013783">
    <property type="entry name" value="Ig-like_fold"/>
</dbReference>
<evidence type="ECO:0000259" key="2">
    <source>
        <dbReference type="Pfam" id="PF17802"/>
    </source>
</evidence>
<keyword evidence="4" id="KW-1185">Reference proteome</keyword>
<dbReference type="SUPFAM" id="SSF117074">
    <property type="entry name" value="Hypothetical protein PA1324"/>
    <property type="match status" value="1"/>
</dbReference>
<dbReference type="RefSeq" id="WP_159443343.1">
    <property type="nucleotide sequence ID" value="NZ_FUXI01000047.1"/>
</dbReference>
<sequence length="1575" mass="171073">MNTKKQNFFKQIAKGALSLFAIAYIVFLSGGVSAVRADEKLKTSEGAAAFLGRMVELADPLAEVEKLEVDGKTVLNVPTETTDKELSELREIEYQSGESLITPYFIPSSNKKTKTARVVQNSDISIPKATIKVLDGTSQWDSDNAAGHDASASNNIVRSWDTISYLMDFSVQNENSDVRYTNIQYSVTAKLPNAITLMSDGKTPQVNGEVANGTAYNNDGTVMNGAVSGAGYSEGTVTSAIPNTGQIFLPIVVNTLGAPNGSKLQPTFSIKILSADKINEDGTTKKVVINETYTSKDFSTFAPAATTVSAKPSVQVKMSKGQQRDTADAQALFPGTGSSTNLHAWDIGVVTVLQPLKEHESFANKYVGSTYPTTSVSYTIKLKGTYKDSNGVTQTLDVTNQSNEMSIRAFAPALVDRSSTSFTAIPWGKTTAQPASIGSVPTYIQTPLAIPNAITNQVYAKVPPATVEKKGVGVFDSGTFSVSNNITGAGNANVASVVNTQFRGVYNPYTYDMNGVRSIYQTERPFSSLELIARWDKTKTLDLANNNKWSEYSIIPYIDQISFDGGSVQTQPETSIEYRRLVSPPGNWSAHTLSSYPAHPSNTINVSGRILTGFHNVGDERFTDIGYASAIPTSMTGIGGGESSLGNSKVYPGESFRFAANMKYGDNSLFRQIYGQTDIFMWNPSAFTYDNSRLKGEFIEIARAGNYTKIVDNHSEYGVAKNPNNTSPVTMKVSSVSATNLLYDWYDELSDVPADKVPSAIRMTVVGEKNMRDEPHIIHSQIRQSINLKVNEDLNNTAIAPARYGYPATPITVLRTTAGLDQNERIVLDPFTTYATSQGIQNGNYKPTTWDASGNPTIPNGMVYWNGIGDSYYIGGFNIKTLTDVEKSTYGVEEEIKIKVTGLLDGPSSLSYDSALTTTLPKGIVYKSGTAKDANGKSLPDPTITQNADGTTALRWVFPKSSVADGTEVNFSAISKTTQLSFNSSGMTASLSVRTVGEMWQSGNTNSKDARSEELRASSDVFQERLNQQLVLSKEVDKEQIEMGNIDVANANAATNKEITYTVIAINNSIQENQLVPSLKLLDVLPYDGDSRGSKLSKQYASYEVKSAKAEVQDSDGKAISTAGATLSYTTNAPSSTTYNEKSDPNSITGWNVATTAAPVSASAKGLLAEGKNVPIGGRVVLTVTLSGKDLATTDIFRNNARMNSSIDNAVTSQVVETKPYKRTLSGIVWEDADRNGLMESTEKKLENIPVKLYRTSLVNKSYVEKLVETGMTGVKFVDAGGESIVKTNANGVYSFDYLPEGNYIAEFQVGDKVERKEIVVTKPNVGSDEKINSKSSQTPPLRTQAYTSPILSEMPSKSTNGIYKMEYLNLGITPTAEVSLFKYKAGTLNDTNHNNVYDESEIKASTQLAGAEFEVYKGNLSEYPTAGEKDVNFFAKGTTDKDGFIKLTNNLFMDVDTSGVAIATAYTVFETKAPNGYELFKKPIHFEVTKAGEKIDLYVDDEGNVELPYTGGDDTFIKLVITSLGVMVVGMVAIAGYHFRRKKEEDFEVVSDLARIKQRRRKRKQARKKSEEGC</sequence>
<organism evidence="3 4">
    <name type="scientific">Pilibacter termitis</name>
    <dbReference type="NCBI Taxonomy" id="263852"/>
    <lineage>
        <taxon>Bacteria</taxon>
        <taxon>Bacillati</taxon>
        <taxon>Bacillota</taxon>
        <taxon>Bacilli</taxon>
        <taxon>Lactobacillales</taxon>
        <taxon>Enterococcaceae</taxon>
        <taxon>Pilibacter</taxon>
    </lineage>
</organism>